<dbReference type="GO" id="GO:0008236">
    <property type="term" value="F:serine-type peptidase activity"/>
    <property type="evidence" value="ECO:0007669"/>
    <property type="project" value="UniProtKB-KW"/>
</dbReference>
<dbReference type="InterPro" id="IPR029045">
    <property type="entry name" value="ClpP/crotonase-like_dom_sf"/>
</dbReference>
<sequence length="273" mass="29451">MPRLPKLPFLSRPPKVAVIRLHGAIGAVRPGASGLSDAGLAPLIERAFTKGKPAAVALIINSPGGSPVQSSLIGRRIRHFAEETGLPVHAFVEDVAASGGYWLACAADDIWADEASIIGSIGVISAGFGFADLIARYGIERRVHTAGTSKSTLDPFKPEKPEDVARLEGLLEDIHRGFKAWVTERRGDKLAQDQDLFTGEFWTGTRALQSGLIDGVAHPLQKLRELYGEDVKLVPYGQRRSLLRRFRASLSAEAAQALVSAAEERALWARFGL</sequence>
<dbReference type="PANTHER" id="PTHR42987">
    <property type="entry name" value="PEPTIDASE S49"/>
    <property type="match status" value="1"/>
</dbReference>
<dbReference type="Gene3D" id="3.90.226.10">
    <property type="entry name" value="2-enoyl-CoA Hydratase, Chain A, domain 1"/>
    <property type="match status" value="1"/>
</dbReference>
<feature type="domain" description="Peptidase S49" evidence="5">
    <location>
        <begin position="83"/>
        <end position="216"/>
    </location>
</feature>
<dbReference type="PANTHER" id="PTHR42987:SF8">
    <property type="entry name" value="PROTEINASE"/>
    <property type="match status" value="1"/>
</dbReference>
<dbReference type="STRING" id="453582.SAMN05421580_102360"/>
<organism evidence="6 7">
    <name type="scientific">Rhodobacter aestuarii</name>
    <dbReference type="NCBI Taxonomy" id="453582"/>
    <lineage>
        <taxon>Bacteria</taxon>
        <taxon>Pseudomonadati</taxon>
        <taxon>Pseudomonadota</taxon>
        <taxon>Alphaproteobacteria</taxon>
        <taxon>Rhodobacterales</taxon>
        <taxon>Rhodobacter group</taxon>
        <taxon>Rhodobacter</taxon>
    </lineage>
</organism>
<evidence type="ECO:0000259" key="5">
    <source>
        <dbReference type="Pfam" id="PF01343"/>
    </source>
</evidence>
<dbReference type="RefSeq" id="WP_394329251.1">
    <property type="nucleotide sequence ID" value="NZ_FTOG01000002.1"/>
</dbReference>
<reference evidence="7" key="1">
    <citation type="submission" date="2017-01" db="EMBL/GenBank/DDBJ databases">
        <authorList>
            <person name="Varghese N."/>
            <person name="Submissions S."/>
        </authorList>
    </citation>
    <scope>NUCLEOTIDE SEQUENCE [LARGE SCALE GENOMIC DNA]</scope>
    <source>
        <strain evidence="7">DSM 19945</strain>
    </source>
</reference>
<dbReference type="SUPFAM" id="SSF52096">
    <property type="entry name" value="ClpP/crotonase"/>
    <property type="match status" value="1"/>
</dbReference>
<accession>A0A1N7KDG3</accession>
<evidence type="ECO:0000256" key="2">
    <source>
        <dbReference type="ARBA" id="ARBA00022670"/>
    </source>
</evidence>
<dbReference type="CDD" id="cd07023">
    <property type="entry name" value="S49_Sppa_N_C"/>
    <property type="match status" value="1"/>
</dbReference>
<dbReference type="AlphaFoldDB" id="A0A1N7KDG3"/>
<keyword evidence="3" id="KW-0378">Hydrolase</keyword>
<dbReference type="EMBL" id="FTOG01000002">
    <property type="protein sequence ID" value="SIS59656.1"/>
    <property type="molecule type" value="Genomic_DNA"/>
</dbReference>
<protein>
    <submittedName>
        <fullName evidence="6">Serine protease SohB</fullName>
    </submittedName>
</protein>
<evidence type="ECO:0000256" key="3">
    <source>
        <dbReference type="ARBA" id="ARBA00022801"/>
    </source>
</evidence>
<evidence type="ECO:0000256" key="1">
    <source>
        <dbReference type="ARBA" id="ARBA00008683"/>
    </source>
</evidence>
<gene>
    <name evidence="6" type="ORF">SAMN05421580_102360</name>
</gene>
<keyword evidence="4" id="KW-0720">Serine protease</keyword>
<dbReference type="InterPro" id="IPR002142">
    <property type="entry name" value="Peptidase_S49"/>
</dbReference>
<dbReference type="GO" id="GO:0006508">
    <property type="term" value="P:proteolysis"/>
    <property type="evidence" value="ECO:0007669"/>
    <property type="project" value="UniProtKB-KW"/>
</dbReference>
<keyword evidence="7" id="KW-1185">Reference proteome</keyword>
<proteinExistence type="inferred from homology"/>
<dbReference type="InterPro" id="IPR047272">
    <property type="entry name" value="S49_SppA_C"/>
</dbReference>
<name>A0A1N7KDG3_9RHOB</name>
<evidence type="ECO:0000313" key="7">
    <source>
        <dbReference type="Proteomes" id="UP000186221"/>
    </source>
</evidence>
<keyword evidence="2 6" id="KW-0645">Protease</keyword>
<dbReference type="Pfam" id="PF01343">
    <property type="entry name" value="Peptidase_S49"/>
    <property type="match status" value="1"/>
</dbReference>
<evidence type="ECO:0000313" key="6">
    <source>
        <dbReference type="EMBL" id="SIS59656.1"/>
    </source>
</evidence>
<dbReference type="Proteomes" id="UP000186221">
    <property type="component" value="Unassembled WGS sequence"/>
</dbReference>
<dbReference type="Gene3D" id="6.20.330.10">
    <property type="match status" value="1"/>
</dbReference>
<comment type="similarity">
    <text evidence="1">Belongs to the peptidase S49 family.</text>
</comment>
<evidence type="ECO:0000256" key="4">
    <source>
        <dbReference type="ARBA" id="ARBA00022825"/>
    </source>
</evidence>